<organism evidence="2 3">
    <name type="scientific">Struthio camelus australis</name>
    <dbReference type="NCBI Taxonomy" id="441894"/>
    <lineage>
        <taxon>Eukaryota</taxon>
        <taxon>Metazoa</taxon>
        <taxon>Chordata</taxon>
        <taxon>Craniata</taxon>
        <taxon>Vertebrata</taxon>
        <taxon>Euteleostomi</taxon>
        <taxon>Archelosauria</taxon>
        <taxon>Archosauria</taxon>
        <taxon>Dinosauria</taxon>
        <taxon>Saurischia</taxon>
        <taxon>Theropoda</taxon>
        <taxon>Coelurosauria</taxon>
        <taxon>Aves</taxon>
        <taxon>Palaeognathae</taxon>
        <taxon>Struthioniformes</taxon>
        <taxon>Struthionidae</taxon>
        <taxon>Struthio</taxon>
    </lineage>
</organism>
<accession>A0A093HFU4</accession>
<feature type="region of interest" description="Disordered" evidence="1">
    <location>
        <begin position="23"/>
        <end position="56"/>
    </location>
</feature>
<dbReference type="PANTHER" id="PTHR47110">
    <property type="entry name" value="TESTIS-SPECIFIC EXPRESSED PROTEIN 55"/>
    <property type="match status" value="1"/>
</dbReference>
<proteinExistence type="predicted"/>
<dbReference type="GO" id="GO:0005634">
    <property type="term" value="C:nucleus"/>
    <property type="evidence" value="ECO:0007669"/>
    <property type="project" value="TreeGrafter"/>
</dbReference>
<reference evidence="2 3" key="1">
    <citation type="submission" date="2014-04" db="EMBL/GenBank/DDBJ databases">
        <title>Genome evolution of avian class.</title>
        <authorList>
            <person name="Zhang G."/>
            <person name="Li C."/>
        </authorList>
    </citation>
    <scope>NUCLEOTIDE SEQUENCE [LARGE SCALE GENOMIC DNA]</scope>
    <source>
        <strain evidence="2">BGI_N308</strain>
    </source>
</reference>
<evidence type="ECO:0000313" key="2">
    <source>
        <dbReference type="EMBL" id="KFV81498.1"/>
    </source>
</evidence>
<feature type="non-terminal residue" evidence="2">
    <location>
        <position position="169"/>
    </location>
</feature>
<dbReference type="EMBL" id="KL206341">
    <property type="protein sequence ID" value="KFV81498.1"/>
    <property type="molecule type" value="Genomic_DNA"/>
</dbReference>
<protein>
    <submittedName>
        <fullName evidence="2">Uncharacterized protein C3orf30</fullName>
    </submittedName>
</protein>
<dbReference type="PANTHER" id="PTHR47110:SF1">
    <property type="entry name" value="TESTIS-SPECIFIC EXPRESSED PROTEIN 55"/>
    <property type="match status" value="1"/>
</dbReference>
<dbReference type="Gene3D" id="1.20.890.10">
    <property type="entry name" value="cAMP-dependent protein kinase regulatory subunit, dimerization-anchoring domain"/>
    <property type="match status" value="1"/>
</dbReference>
<feature type="non-terminal residue" evidence="2">
    <location>
        <position position="1"/>
    </location>
</feature>
<dbReference type="AlphaFoldDB" id="A0A093HFU4"/>
<dbReference type="InterPro" id="IPR048377">
    <property type="entry name" value="TEX55_DD"/>
</dbReference>
<dbReference type="InterPro" id="IPR040760">
    <property type="entry name" value="Tex55"/>
</dbReference>
<dbReference type="Pfam" id="PF17819">
    <property type="entry name" value="Tex55"/>
    <property type="match status" value="1"/>
</dbReference>
<evidence type="ECO:0000256" key="1">
    <source>
        <dbReference type="SAM" id="MobiDB-lite"/>
    </source>
</evidence>
<keyword evidence="3" id="KW-1185">Reference proteome</keyword>
<sequence length="169" mass="18450">VETPSSADQPPVVELPVSVDQLVLEKSPASDDQLPVVDFPPSPEDSHGDASPVSSVGDLPGFKVKIHTSESAGAGAKALEAGSPTSVVMPTDTMSEILERSMVYEDPLEVSLRYMEKHNILQIFQEITEKLVYKKPDDPLQFMLLQVQSMINARQAEMEGILEEDEDAE</sequence>
<dbReference type="Proteomes" id="UP000053584">
    <property type="component" value="Unassembled WGS sequence"/>
</dbReference>
<evidence type="ECO:0000313" key="3">
    <source>
        <dbReference type="Proteomes" id="UP000053584"/>
    </source>
</evidence>
<dbReference type="SUPFAM" id="SSF47391">
    <property type="entry name" value="Dimerization-anchoring domain of cAMP-dependent PK regulatory subunit"/>
    <property type="match status" value="1"/>
</dbReference>
<gene>
    <name evidence="2" type="ORF">N308_09807</name>
</gene>
<dbReference type="CDD" id="cd22975">
    <property type="entry name" value="DD_TEX55"/>
    <property type="match status" value="1"/>
</dbReference>
<name>A0A093HFU4_STRCA</name>